<dbReference type="EMBL" id="JAUHJR010000013">
    <property type="protein sequence ID" value="MDN4163469.1"/>
    <property type="molecule type" value="Genomic_DNA"/>
</dbReference>
<dbReference type="RefSeq" id="WP_300962784.1">
    <property type="nucleotide sequence ID" value="NZ_JAUHJR010000013.1"/>
</dbReference>
<evidence type="ECO:0000259" key="2">
    <source>
        <dbReference type="Pfam" id="PF09995"/>
    </source>
</evidence>
<feature type="region of interest" description="Disordered" evidence="1">
    <location>
        <begin position="1"/>
        <end position="22"/>
    </location>
</feature>
<evidence type="ECO:0000313" key="4">
    <source>
        <dbReference type="Proteomes" id="UP001168537"/>
    </source>
</evidence>
<dbReference type="EC" id="1.-.-.-" evidence="3"/>
<sequence>MQATEDPAATALPTTLPRTLPTTLPTTLRHAELAEQRYPQLAPTYFAAMWDGDPLADAFVADLARVGHGAGMRMLRTACRQGIDAVPDAPASLRALFAQLDATPDWVDLDALDRDTVHLGRYTRQAGIVLGAASLVSGYANSAASRPLEMTGRYIENAGMRTIEVASWLVAANKQGGLGRHEEGFELTVRVRVIHALVRQALLRDDRWDTAAWGVPICQSYLAYTLIEFCLIPLRGMRAIGAPYRPHEQAAYYARWRYIGHLLGIDERLLPTDEAEQEALEGIYLLTRPPVDDYCRELVGAINSEFLVPEIEQLVPPRLHPLAPRVVAALERVFIGDGIADELGVADTRLKHLVRAAGPVIGGLNAALDRVPVTLGPRTRMGERYREAQDLRLRSRYGVQHDLVDASPGGGKPHPARG</sequence>
<dbReference type="Pfam" id="PF09995">
    <property type="entry name" value="MPAB_Lcp_cat"/>
    <property type="match status" value="1"/>
</dbReference>
<accession>A0ABT8EZJ6</accession>
<feature type="compositionally biased region" description="Low complexity" evidence="1">
    <location>
        <begin position="7"/>
        <end position="22"/>
    </location>
</feature>
<reference evidence="3" key="1">
    <citation type="submission" date="2023-06" db="EMBL/GenBank/DDBJ databases">
        <title>Draft genome sequence of Nocardioides sp. SOB72.</title>
        <authorList>
            <person name="Zhang G."/>
        </authorList>
    </citation>
    <scope>NUCLEOTIDE SEQUENCE</scope>
    <source>
        <strain evidence="3">SOB72</strain>
    </source>
</reference>
<dbReference type="PANTHER" id="PTHR37539">
    <property type="entry name" value="SECRETED PROTEIN-RELATED"/>
    <property type="match status" value="1"/>
</dbReference>
<protein>
    <submittedName>
        <fullName evidence="3">Oxygenase MpaB family protein</fullName>
        <ecNumber evidence="3">1.-.-.-</ecNumber>
    </submittedName>
</protein>
<gene>
    <name evidence="3" type="ORF">QWY29_19020</name>
</gene>
<proteinExistence type="predicted"/>
<comment type="caution">
    <text evidence="3">The sequence shown here is derived from an EMBL/GenBank/DDBJ whole genome shotgun (WGS) entry which is preliminary data.</text>
</comment>
<dbReference type="InterPro" id="IPR037473">
    <property type="entry name" value="Lcp-like"/>
</dbReference>
<organism evidence="3 4">
    <name type="scientific">Nocardioides abyssi</name>
    <dbReference type="NCBI Taxonomy" id="3058370"/>
    <lineage>
        <taxon>Bacteria</taxon>
        <taxon>Bacillati</taxon>
        <taxon>Actinomycetota</taxon>
        <taxon>Actinomycetes</taxon>
        <taxon>Propionibacteriales</taxon>
        <taxon>Nocardioidaceae</taxon>
        <taxon>Nocardioides</taxon>
    </lineage>
</organism>
<dbReference type="Proteomes" id="UP001168537">
    <property type="component" value="Unassembled WGS sequence"/>
</dbReference>
<keyword evidence="3" id="KW-0560">Oxidoreductase</keyword>
<dbReference type="PANTHER" id="PTHR37539:SF1">
    <property type="entry name" value="ER-BOUND OXYGENASE MPAB_MPAB'_RUBBER OXYGENASE CATALYTIC DOMAIN-CONTAINING PROTEIN"/>
    <property type="match status" value="1"/>
</dbReference>
<evidence type="ECO:0000256" key="1">
    <source>
        <dbReference type="SAM" id="MobiDB-lite"/>
    </source>
</evidence>
<evidence type="ECO:0000313" key="3">
    <source>
        <dbReference type="EMBL" id="MDN4163469.1"/>
    </source>
</evidence>
<feature type="domain" description="ER-bound oxygenase mpaB/mpaB'/Rubber oxygenase catalytic" evidence="2">
    <location>
        <begin position="121"/>
        <end position="350"/>
    </location>
</feature>
<dbReference type="GO" id="GO:0016491">
    <property type="term" value="F:oxidoreductase activity"/>
    <property type="evidence" value="ECO:0007669"/>
    <property type="project" value="UniProtKB-KW"/>
</dbReference>
<dbReference type="InterPro" id="IPR018713">
    <property type="entry name" value="MPAB/Lcp_cat_dom"/>
</dbReference>
<name>A0ABT8EZJ6_9ACTN</name>
<keyword evidence="4" id="KW-1185">Reference proteome</keyword>